<dbReference type="GO" id="GO:0009424">
    <property type="term" value="C:bacterial-type flagellum hook"/>
    <property type="evidence" value="ECO:0007669"/>
    <property type="project" value="InterPro"/>
</dbReference>
<feature type="domain" description="Flagellin N-terminal" evidence="4">
    <location>
        <begin position="9"/>
        <end position="140"/>
    </location>
</feature>
<protein>
    <submittedName>
        <fullName evidence="6">Flagellar hook-associated protein 3</fullName>
    </submittedName>
</protein>
<dbReference type="PANTHER" id="PTHR42792:SF1">
    <property type="entry name" value="FLAGELLAR HOOK-ASSOCIATED PROTEIN 3"/>
    <property type="match status" value="1"/>
</dbReference>
<evidence type="ECO:0000259" key="4">
    <source>
        <dbReference type="Pfam" id="PF00669"/>
    </source>
</evidence>
<dbReference type="NCBIfam" id="TIGR02550">
    <property type="entry name" value="flagell_flgL"/>
    <property type="match status" value="1"/>
</dbReference>
<name>A0A831TBB0_9BACT</name>
<dbReference type="InterPro" id="IPR046358">
    <property type="entry name" value="Flagellin_C"/>
</dbReference>
<dbReference type="Pfam" id="PF00700">
    <property type="entry name" value="Flagellin_C"/>
    <property type="match status" value="1"/>
</dbReference>
<evidence type="ECO:0000256" key="3">
    <source>
        <dbReference type="ARBA" id="ARBA00023143"/>
    </source>
</evidence>
<dbReference type="Pfam" id="PF00669">
    <property type="entry name" value="Flagellin_N"/>
    <property type="match status" value="1"/>
</dbReference>
<dbReference type="InterPro" id="IPR013384">
    <property type="entry name" value="Flagell_FlgL"/>
</dbReference>
<dbReference type="AlphaFoldDB" id="A0A831TBB0"/>
<feature type="domain" description="Flagellin C-terminal" evidence="5">
    <location>
        <begin position="208"/>
        <end position="283"/>
    </location>
</feature>
<dbReference type="InterPro" id="IPR001029">
    <property type="entry name" value="Flagellin_N"/>
</dbReference>
<organism evidence="6">
    <name type="scientific">Thermorudis peleae</name>
    <dbReference type="NCBI Taxonomy" id="1382356"/>
    <lineage>
        <taxon>Bacteria</taxon>
        <taxon>Pseudomonadati</taxon>
        <taxon>Thermomicrobiota</taxon>
        <taxon>Thermomicrobia</taxon>
        <taxon>Thermomicrobia incertae sedis</taxon>
        <taxon>Thermorudis</taxon>
    </lineage>
</organism>
<evidence type="ECO:0000313" key="6">
    <source>
        <dbReference type="EMBL" id="HEG91273.1"/>
    </source>
</evidence>
<comment type="subcellular location">
    <subcellularLocation>
        <location evidence="1">Bacterial flagellum</location>
    </subcellularLocation>
</comment>
<keyword evidence="6" id="KW-0966">Cell projection</keyword>
<keyword evidence="6" id="KW-0282">Flagellum</keyword>
<evidence type="ECO:0000256" key="1">
    <source>
        <dbReference type="ARBA" id="ARBA00004365"/>
    </source>
</evidence>
<gene>
    <name evidence="6" type="primary">flgL</name>
    <name evidence="6" type="ORF">ENP34_07515</name>
</gene>
<evidence type="ECO:0000256" key="2">
    <source>
        <dbReference type="ARBA" id="ARBA00005709"/>
    </source>
</evidence>
<proteinExistence type="inferred from homology"/>
<keyword evidence="3" id="KW-0975">Bacterial flagellum</keyword>
<dbReference type="Gene3D" id="1.20.1330.10">
    <property type="entry name" value="f41 fragment of flagellin, N-terminal domain"/>
    <property type="match status" value="1"/>
</dbReference>
<sequence>MRVTHGMLVDTLLRNLSRNLSRMERVHEQITSAKRVNRPSDDPVGAATILRLQSASAQIEQYAQNVEQARSWLDLTDQALTTIGNALQRARELVVQAANDTLSAPDRNAIWQELTALQQQIANTGNFAHAGQYLFAGQRTQTEPFDLTTDPPTYQGDSDSLERMIDAGVTLPINVTGDVAILPVLQAVKAARDAVALGNAAAIQASLSQLDSAHSQLLAAQAEVGARVNRLDAQRDRLLDAHTSTLRLLSEAHDTDMAEAITRFAKEELTYRAALQAGAKAIQPTLADYLR</sequence>
<dbReference type="GO" id="GO:0071973">
    <property type="term" value="P:bacterial-type flagellum-dependent cell motility"/>
    <property type="evidence" value="ECO:0007669"/>
    <property type="project" value="InterPro"/>
</dbReference>
<keyword evidence="6" id="KW-0969">Cilium</keyword>
<accession>A0A831TBB0</accession>
<reference evidence="6" key="1">
    <citation type="journal article" date="2020" name="mSystems">
        <title>Genome- and Community-Level Interaction Insights into Carbon Utilization and Element Cycling Functions of Hydrothermarchaeota in Hydrothermal Sediment.</title>
        <authorList>
            <person name="Zhou Z."/>
            <person name="Liu Y."/>
            <person name="Xu W."/>
            <person name="Pan J."/>
            <person name="Luo Z.H."/>
            <person name="Li M."/>
        </authorList>
    </citation>
    <scope>NUCLEOTIDE SEQUENCE [LARGE SCALE GENOMIC DNA]</scope>
    <source>
        <strain evidence="6">SpSt-210</strain>
    </source>
</reference>
<comment type="caution">
    <text evidence="6">The sequence shown here is derived from an EMBL/GenBank/DDBJ whole genome shotgun (WGS) entry which is preliminary data.</text>
</comment>
<dbReference type="SUPFAM" id="SSF64518">
    <property type="entry name" value="Phase 1 flagellin"/>
    <property type="match status" value="1"/>
</dbReference>
<dbReference type="InterPro" id="IPR001492">
    <property type="entry name" value="Flagellin"/>
</dbReference>
<dbReference type="PANTHER" id="PTHR42792">
    <property type="entry name" value="FLAGELLIN"/>
    <property type="match status" value="1"/>
</dbReference>
<dbReference type="GO" id="GO:0005198">
    <property type="term" value="F:structural molecule activity"/>
    <property type="evidence" value="ECO:0007669"/>
    <property type="project" value="InterPro"/>
</dbReference>
<comment type="similarity">
    <text evidence="2">Belongs to the bacterial flagellin family.</text>
</comment>
<evidence type="ECO:0000259" key="5">
    <source>
        <dbReference type="Pfam" id="PF00700"/>
    </source>
</evidence>
<dbReference type="EMBL" id="DSIY01000182">
    <property type="protein sequence ID" value="HEG91273.1"/>
    <property type="molecule type" value="Genomic_DNA"/>
</dbReference>